<dbReference type="Gene3D" id="3.40.50.720">
    <property type="entry name" value="NAD(P)-binding Rossmann-like Domain"/>
    <property type="match status" value="1"/>
</dbReference>
<feature type="region of interest" description="Disordered" evidence="1">
    <location>
        <begin position="84"/>
        <end position="138"/>
    </location>
</feature>
<evidence type="ECO:0008006" key="4">
    <source>
        <dbReference type="Google" id="ProtNLM"/>
    </source>
</evidence>
<dbReference type="EMBL" id="LQPY01000028">
    <property type="protein sequence ID" value="ORX02064.1"/>
    <property type="molecule type" value="Genomic_DNA"/>
</dbReference>
<dbReference type="PANTHER" id="PTHR44656">
    <property type="entry name" value="DEHYDROGENASE/REDUCTASE SDR FAMILY MEMBER 12"/>
    <property type="match status" value="1"/>
</dbReference>
<proteinExistence type="predicted"/>
<feature type="compositionally biased region" description="Low complexity" evidence="1">
    <location>
        <begin position="98"/>
        <end position="111"/>
    </location>
</feature>
<evidence type="ECO:0000313" key="2">
    <source>
        <dbReference type="EMBL" id="ORX02064.1"/>
    </source>
</evidence>
<name>A0ABX3W4J7_9MYCO</name>
<evidence type="ECO:0000256" key="1">
    <source>
        <dbReference type="SAM" id="MobiDB-lite"/>
    </source>
</evidence>
<accession>A0ABX3W4J7</accession>
<dbReference type="InterPro" id="IPR036291">
    <property type="entry name" value="NAD(P)-bd_dom_sf"/>
</dbReference>
<dbReference type="Proteomes" id="UP000193710">
    <property type="component" value="Unassembled WGS sequence"/>
</dbReference>
<reference evidence="2 3" key="1">
    <citation type="submission" date="2016-01" db="EMBL/GenBank/DDBJ databases">
        <title>The new phylogeny of the genus Mycobacterium.</title>
        <authorList>
            <person name="Tarcisio F."/>
            <person name="Conor M."/>
            <person name="Antonella G."/>
            <person name="Elisabetta G."/>
            <person name="Giulia F.S."/>
            <person name="Sara T."/>
            <person name="Anna F."/>
            <person name="Clotilde B."/>
            <person name="Roberto B."/>
            <person name="Veronica D.S."/>
            <person name="Fabio R."/>
            <person name="Monica P."/>
            <person name="Olivier J."/>
            <person name="Enrico T."/>
            <person name="Nicola S."/>
        </authorList>
    </citation>
    <scope>NUCLEOTIDE SEQUENCE [LARGE SCALE GENOMIC DNA]</scope>
    <source>
        <strain evidence="2 3">DSM 44626</strain>
    </source>
</reference>
<organism evidence="2 3">
    <name type="scientific">Mycobacterium triplex</name>
    <dbReference type="NCBI Taxonomy" id="47839"/>
    <lineage>
        <taxon>Bacteria</taxon>
        <taxon>Bacillati</taxon>
        <taxon>Actinomycetota</taxon>
        <taxon>Actinomycetes</taxon>
        <taxon>Mycobacteriales</taxon>
        <taxon>Mycobacteriaceae</taxon>
        <taxon>Mycobacterium</taxon>
        <taxon>Mycobacterium simiae complex</taxon>
    </lineage>
</organism>
<dbReference type="PANTHER" id="PTHR44656:SF7">
    <property type="entry name" value="DEHYDROGENASE_REDUCTASE SDR FAMILY MEMBER 12"/>
    <property type="match status" value="1"/>
</dbReference>
<feature type="compositionally biased region" description="Polar residues" evidence="1">
    <location>
        <begin position="115"/>
        <end position="128"/>
    </location>
</feature>
<evidence type="ECO:0000313" key="3">
    <source>
        <dbReference type="Proteomes" id="UP000193710"/>
    </source>
</evidence>
<gene>
    <name evidence="2" type="ORF">AWC29_21235</name>
</gene>
<comment type="caution">
    <text evidence="2">The sequence shown here is derived from an EMBL/GenBank/DDBJ whole genome shotgun (WGS) entry which is preliminary data.</text>
</comment>
<keyword evidence="3" id="KW-1185">Reference proteome</keyword>
<dbReference type="SUPFAM" id="SSF51735">
    <property type="entry name" value="NAD(P)-binding Rossmann-fold domains"/>
    <property type="match status" value="1"/>
</dbReference>
<dbReference type="InterPro" id="IPR052992">
    <property type="entry name" value="SDR_member_12"/>
</dbReference>
<protein>
    <recommendedName>
        <fullName evidence="4">Dehydrogenase</fullName>
    </recommendedName>
</protein>
<sequence>MVSRVTQCRREHASLPADDPEYFDVPYRGVTAYARTKRMQVALTPILARHWADDDVRVYAMHPRWSDTPGVATSLPAFRALTGPLLRTPEQGADTGQGTANGSANASGATAPIRSGSTTREAQRSGSACSVIGNRGSC</sequence>